<gene>
    <name evidence="3" type="ORF">DYL59_26850</name>
</gene>
<dbReference type="PRINTS" id="PR01299">
    <property type="entry name" value="PYOCIN"/>
</dbReference>
<organism evidence="3 4">
    <name type="scientific">Pseudomonas kairouanensis</name>
    <dbReference type="NCBI Taxonomy" id="2293832"/>
    <lineage>
        <taxon>Bacteria</taxon>
        <taxon>Pseudomonadati</taxon>
        <taxon>Pseudomonadota</taxon>
        <taxon>Gammaproteobacteria</taxon>
        <taxon>Pseudomonadales</taxon>
        <taxon>Pseudomonadaceae</taxon>
        <taxon>Pseudomonas</taxon>
    </lineage>
</organism>
<dbReference type="Pfam" id="PF01320">
    <property type="entry name" value="Colicin_Pyocin"/>
    <property type="match status" value="1"/>
</dbReference>
<dbReference type="CDD" id="cd16363">
    <property type="entry name" value="Col_Im_like"/>
    <property type="match status" value="1"/>
</dbReference>
<comment type="caution">
    <text evidence="3">The sequence shown here is derived from an EMBL/GenBank/DDBJ whole genome shotgun (WGS) entry which is preliminary data.</text>
</comment>
<dbReference type="AlphaFoldDB" id="A0A4Z0AFH2"/>
<accession>A0A4Z0AFH2</accession>
<evidence type="ECO:0000256" key="1">
    <source>
        <dbReference type="ARBA" id="ARBA00009346"/>
    </source>
</evidence>
<proteinExistence type="inferred from homology"/>
<dbReference type="Gene3D" id="1.10.1200.20">
    <property type="entry name" value="Colicin E immunity protein"/>
    <property type="match status" value="1"/>
</dbReference>
<dbReference type="InterPro" id="IPR035900">
    <property type="entry name" value="Colicin_E_sf"/>
</dbReference>
<dbReference type="EMBL" id="QUZU01000049">
    <property type="protein sequence ID" value="TFY85127.1"/>
    <property type="molecule type" value="Genomic_DNA"/>
</dbReference>
<keyword evidence="4" id="KW-1185">Reference proteome</keyword>
<keyword evidence="2" id="KW-0079">Bacteriocin immunity</keyword>
<evidence type="ECO:0000256" key="2">
    <source>
        <dbReference type="ARBA" id="ARBA00023025"/>
    </source>
</evidence>
<dbReference type="OrthoDB" id="6810874at2"/>
<name>A0A4Z0AFH2_9PSED</name>
<dbReference type="Proteomes" id="UP000297391">
    <property type="component" value="Unassembled WGS sequence"/>
</dbReference>
<dbReference type="SUPFAM" id="SSF47345">
    <property type="entry name" value="Colicin E immunity proteins"/>
    <property type="match status" value="1"/>
</dbReference>
<dbReference type="GO" id="GO:0030153">
    <property type="term" value="P:bacteriocin immunity"/>
    <property type="evidence" value="ECO:0007669"/>
    <property type="project" value="UniProtKB-KW"/>
</dbReference>
<protein>
    <submittedName>
        <fullName evidence="3">Bacteriocin immunity protein</fullName>
    </submittedName>
</protein>
<dbReference type="RefSeq" id="WP_135291862.1">
    <property type="nucleotide sequence ID" value="NZ_QUZU01000049.1"/>
</dbReference>
<sequence length="87" mass="10107">MTNQISDYTEDQFLEFTRNLYFNNKAIFPTEDDHIKAVLEFKRLTEHPSGSDLLYYPDGHREDSPEGVVKEVKEWRAANGKPGFKIA</sequence>
<reference evidence="3 4" key="1">
    <citation type="journal article" date="2019" name="Syst. Appl. Microbiol.">
        <title>New species of pathogenic Pseudomonas isolated from citrus in Tunisia: Proposal of Pseudomonas kairouanensis sp. nov. and Pseudomonas nabeulensis sp. nov.</title>
        <authorList>
            <person name="Oueslati M."/>
            <person name="Mulet M."/>
            <person name="Gomila M."/>
            <person name="Berge O."/>
            <person name="Hajlaoui M.R."/>
            <person name="Lalucat J."/>
            <person name="Sadfi-Zouaoui N."/>
            <person name="Garcia-Valdes E."/>
        </authorList>
    </citation>
    <scope>NUCLEOTIDE SEQUENCE [LARGE SCALE GENOMIC DNA]</scope>
    <source>
        <strain evidence="3 4">KC12</strain>
    </source>
</reference>
<dbReference type="InterPro" id="IPR000290">
    <property type="entry name" value="Colicin_pyocin"/>
</dbReference>
<comment type="similarity">
    <text evidence="1">Belongs to the colicins ColE2/ColE8/ColE9 and pyocins S1/S2 family.</text>
</comment>
<dbReference type="GO" id="GO:0015643">
    <property type="term" value="F:toxic substance binding"/>
    <property type="evidence" value="ECO:0007669"/>
    <property type="project" value="InterPro"/>
</dbReference>
<evidence type="ECO:0000313" key="4">
    <source>
        <dbReference type="Proteomes" id="UP000297391"/>
    </source>
</evidence>
<evidence type="ECO:0000313" key="3">
    <source>
        <dbReference type="EMBL" id="TFY85127.1"/>
    </source>
</evidence>